<organism evidence="1">
    <name type="scientific">Anguilla anguilla</name>
    <name type="common">European freshwater eel</name>
    <name type="synonym">Muraena anguilla</name>
    <dbReference type="NCBI Taxonomy" id="7936"/>
    <lineage>
        <taxon>Eukaryota</taxon>
        <taxon>Metazoa</taxon>
        <taxon>Chordata</taxon>
        <taxon>Craniata</taxon>
        <taxon>Vertebrata</taxon>
        <taxon>Euteleostomi</taxon>
        <taxon>Actinopterygii</taxon>
        <taxon>Neopterygii</taxon>
        <taxon>Teleostei</taxon>
        <taxon>Anguilliformes</taxon>
        <taxon>Anguillidae</taxon>
        <taxon>Anguilla</taxon>
    </lineage>
</organism>
<reference evidence="1" key="1">
    <citation type="submission" date="2014-11" db="EMBL/GenBank/DDBJ databases">
        <authorList>
            <person name="Amaro Gonzalez C."/>
        </authorList>
    </citation>
    <scope>NUCLEOTIDE SEQUENCE</scope>
</reference>
<dbReference type="EMBL" id="GBXM01090929">
    <property type="protein sequence ID" value="JAH17648.1"/>
    <property type="molecule type" value="Transcribed_RNA"/>
</dbReference>
<evidence type="ECO:0000313" key="1">
    <source>
        <dbReference type="EMBL" id="JAH17648.1"/>
    </source>
</evidence>
<protein>
    <submittedName>
        <fullName evidence="1">Uncharacterized protein</fullName>
    </submittedName>
</protein>
<sequence length="70" mass="7965">MQTSVVNHALKCIFFFKSHKLRIYVKTRYEAQVSFPYAGRAEPGTGPSSKWPPPFLQLRSTQALLEGVRP</sequence>
<dbReference type="AlphaFoldDB" id="A0A0E9QNJ1"/>
<reference evidence="1" key="2">
    <citation type="journal article" date="2015" name="Fish Shellfish Immunol.">
        <title>Early steps in the European eel (Anguilla anguilla)-Vibrio vulnificus interaction in the gills: Role of the RtxA13 toxin.</title>
        <authorList>
            <person name="Callol A."/>
            <person name="Pajuelo D."/>
            <person name="Ebbesson L."/>
            <person name="Teles M."/>
            <person name="MacKenzie S."/>
            <person name="Amaro C."/>
        </authorList>
    </citation>
    <scope>NUCLEOTIDE SEQUENCE</scope>
</reference>
<name>A0A0E9QNJ1_ANGAN</name>
<accession>A0A0E9QNJ1</accession>
<proteinExistence type="predicted"/>